<feature type="non-terminal residue" evidence="1">
    <location>
        <position position="18"/>
    </location>
</feature>
<accession>A0A392VJR7</accession>
<dbReference type="Proteomes" id="UP000265520">
    <property type="component" value="Unassembled WGS sequence"/>
</dbReference>
<dbReference type="EMBL" id="LXQA011145979">
    <property type="protein sequence ID" value="MCI86630.1"/>
    <property type="molecule type" value="Genomic_DNA"/>
</dbReference>
<evidence type="ECO:0000313" key="1">
    <source>
        <dbReference type="EMBL" id="MCI86630.1"/>
    </source>
</evidence>
<proteinExistence type="predicted"/>
<name>A0A392VJR7_9FABA</name>
<evidence type="ECO:0000313" key="2">
    <source>
        <dbReference type="Proteomes" id="UP000265520"/>
    </source>
</evidence>
<organism evidence="1 2">
    <name type="scientific">Trifolium medium</name>
    <dbReference type="NCBI Taxonomy" id="97028"/>
    <lineage>
        <taxon>Eukaryota</taxon>
        <taxon>Viridiplantae</taxon>
        <taxon>Streptophyta</taxon>
        <taxon>Embryophyta</taxon>
        <taxon>Tracheophyta</taxon>
        <taxon>Spermatophyta</taxon>
        <taxon>Magnoliopsida</taxon>
        <taxon>eudicotyledons</taxon>
        <taxon>Gunneridae</taxon>
        <taxon>Pentapetalae</taxon>
        <taxon>rosids</taxon>
        <taxon>fabids</taxon>
        <taxon>Fabales</taxon>
        <taxon>Fabaceae</taxon>
        <taxon>Papilionoideae</taxon>
        <taxon>50 kb inversion clade</taxon>
        <taxon>NPAAA clade</taxon>
        <taxon>Hologalegina</taxon>
        <taxon>IRL clade</taxon>
        <taxon>Trifolieae</taxon>
        <taxon>Trifolium</taxon>
    </lineage>
</organism>
<sequence length="18" mass="1919">MLSYASSPSEGHKMAILP</sequence>
<comment type="caution">
    <text evidence="1">The sequence shown here is derived from an EMBL/GenBank/DDBJ whole genome shotgun (WGS) entry which is preliminary data.</text>
</comment>
<protein>
    <submittedName>
        <fullName evidence="1">Uncharacterized protein</fullName>
    </submittedName>
</protein>
<keyword evidence="2" id="KW-1185">Reference proteome</keyword>
<reference evidence="1 2" key="1">
    <citation type="journal article" date="2018" name="Front. Plant Sci.">
        <title>Red Clover (Trifolium pratense) and Zigzag Clover (T. medium) - A Picture of Genomic Similarities and Differences.</title>
        <authorList>
            <person name="Dluhosova J."/>
            <person name="Istvanek J."/>
            <person name="Nedelnik J."/>
            <person name="Repkova J."/>
        </authorList>
    </citation>
    <scope>NUCLEOTIDE SEQUENCE [LARGE SCALE GENOMIC DNA]</scope>
    <source>
        <strain evidence="2">cv. 10/8</strain>
        <tissue evidence="1">Leaf</tissue>
    </source>
</reference>
<dbReference type="AlphaFoldDB" id="A0A392VJR7"/>